<evidence type="ECO:0000313" key="3">
    <source>
        <dbReference type="Proteomes" id="UP000075884"/>
    </source>
</evidence>
<name>A0A182NPZ8_9DIPT</name>
<dbReference type="AlphaFoldDB" id="A0A182NPZ8"/>
<feature type="compositionally biased region" description="Basic and acidic residues" evidence="1">
    <location>
        <begin position="73"/>
        <end position="82"/>
    </location>
</feature>
<dbReference type="Proteomes" id="UP000075884">
    <property type="component" value="Unassembled WGS sequence"/>
</dbReference>
<feature type="region of interest" description="Disordered" evidence="1">
    <location>
        <begin position="44"/>
        <end position="82"/>
    </location>
</feature>
<dbReference type="VEuPathDB" id="VectorBase:ADIR009733"/>
<evidence type="ECO:0000313" key="2">
    <source>
        <dbReference type="EnsemblMetazoa" id="ADIR009733-PA"/>
    </source>
</evidence>
<reference evidence="2" key="2">
    <citation type="submission" date="2020-05" db="UniProtKB">
        <authorList>
            <consortium name="EnsemblMetazoa"/>
        </authorList>
    </citation>
    <scope>IDENTIFICATION</scope>
    <source>
        <strain evidence="2">WRAIR2</strain>
    </source>
</reference>
<reference evidence="3" key="1">
    <citation type="submission" date="2013-03" db="EMBL/GenBank/DDBJ databases">
        <title>The Genome Sequence of Anopheles dirus WRAIR2.</title>
        <authorList>
            <consortium name="The Broad Institute Genomics Platform"/>
            <person name="Neafsey D.E."/>
            <person name="Walton C."/>
            <person name="Walker B."/>
            <person name="Young S.K."/>
            <person name="Zeng Q."/>
            <person name="Gargeya S."/>
            <person name="Fitzgerald M."/>
            <person name="Haas B."/>
            <person name="Abouelleil A."/>
            <person name="Allen A.W."/>
            <person name="Alvarado L."/>
            <person name="Arachchi H.M."/>
            <person name="Berlin A.M."/>
            <person name="Chapman S.B."/>
            <person name="Gainer-Dewar J."/>
            <person name="Goldberg J."/>
            <person name="Griggs A."/>
            <person name="Gujja S."/>
            <person name="Hansen M."/>
            <person name="Howarth C."/>
            <person name="Imamovic A."/>
            <person name="Ireland A."/>
            <person name="Larimer J."/>
            <person name="McCowan C."/>
            <person name="Murphy C."/>
            <person name="Pearson M."/>
            <person name="Poon T.W."/>
            <person name="Priest M."/>
            <person name="Roberts A."/>
            <person name="Saif S."/>
            <person name="Shea T."/>
            <person name="Sisk P."/>
            <person name="Sykes S."/>
            <person name="Wortman J."/>
            <person name="Nusbaum C."/>
            <person name="Birren B."/>
        </authorList>
    </citation>
    <scope>NUCLEOTIDE SEQUENCE [LARGE SCALE GENOMIC DNA]</scope>
    <source>
        <strain evidence="3">WRAIR2</strain>
    </source>
</reference>
<keyword evidence="3" id="KW-1185">Reference proteome</keyword>
<protein>
    <submittedName>
        <fullName evidence="2">Uncharacterized protein</fullName>
    </submittedName>
</protein>
<dbReference type="EnsemblMetazoa" id="ADIR009733-RA">
    <property type="protein sequence ID" value="ADIR009733-PA"/>
    <property type="gene ID" value="ADIR009733"/>
</dbReference>
<organism evidence="2 3">
    <name type="scientific">Anopheles dirus</name>
    <dbReference type="NCBI Taxonomy" id="7168"/>
    <lineage>
        <taxon>Eukaryota</taxon>
        <taxon>Metazoa</taxon>
        <taxon>Ecdysozoa</taxon>
        <taxon>Arthropoda</taxon>
        <taxon>Hexapoda</taxon>
        <taxon>Insecta</taxon>
        <taxon>Pterygota</taxon>
        <taxon>Neoptera</taxon>
        <taxon>Endopterygota</taxon>
        <taxon>Diptera</taxon>
        <taxon>Nematocera</taxon>
        <taxon>Culicoidea</taxon>
        <taxon>Culicidae</taxon>
        <taxon>Anophelinae</taxon>
        <taxon>Anopheles</taxon>
    </lineage>
</organism>
<sequence length="82" mass="9146">MARFALYSVVFEVSSSEELENVAFGSMLALPDGKVVLGSEHTLTDRERHHQSLPPLMSSPVSKFDQQAALRSPENENEKTDR</sequence>
<evidence type="ECO:0000256" key="1">
    <source>
        <dbReference type="SAM" id="MobiDB-lite"/>
    </source>
</evidence>
<accession>A0A182NPZ8</accession>
<proteinExistence type="predicted"/>